<dbReference type="GO" id="GO:0016020">
    <property type="term" value="C:membrane"/>
    <property type="evidence" value="ECO:0007669"/>
    <property type="project" value="InterPro"/>
</dbReference>
<keyword evidence="14" id="KW-1185">Reference proteome</keyword>
<proteinExistence type="inferred from homology"/>
<evidence type="ECO:0000256" key="7">
    <source>
        <dbReference type="ARBA" id="ARBA00022516"/>
    </source>
</evidence>
<reference evidence="13 14" key="1">
    <citation type="submission" date="2018-05" db="EMBL/GenBank/DDBJ databases">
        <title>Genomic Encyclopedia of Type Strains, Phase IV (KMG-IV): sequencing the most valuable type-strain genomes for metagenomic binning, comparative biology and taxonomic classification.</title>
        <authorList>
            <person name="Goeker M."/>
        </authorList>
    </citation>
    <scope>NUCLEOTIDE SEQUENCE [LARGE SCALE GENOMIC DNA]</scope>
    <source>
        <strain evidence="13 14">DSM 29661</strain>
    </source>
</reference>
<dbReference type="Pfam" id="PF01553">
    <property type="entry name" value="Acyltransferase"/>
    <property type="match status" value="1"/>
</dbReference>
<keyword evidence="11" id="KW-1208">Phospholipid metabolism</keyword>
<dbReference type="EC" id="2.3.1.51" evidence="5 11"/>
<dbReference type="OrthoDB" id="9806880at2"/>
<evidence type="ECO:0000256" key="8">
    <source>
        <dbReference type="ARBA" id="ARBA00022679"/>
    </source>
</evidence>
<evidence type="ECO:0000256" key="1">
    <source>
        <dbReference type="ARBA" id="ARBA00001141"/>
    </source>
</evidence>
<comment type="catalytic activity">
    <reaction evidence="1 11">
        <text>a 1-acyl-sn-glycero-3-phosphate + an acyl-CoA = a 1,2-diacyl-sn-glycero-3-phosphate + CoA</text>
        <dbReference type="Rhea" id="RHEA:19709"/>
        <dbReference type="ChEBI" id="CHEBI:57287"/>
        <dbReference type="ChEBI" id="CHEBI:57970"/>
        <dbReference type="ChEBI" id="CHEBI:58342"/>
        <dbReference type="ChEBI" id="CHEBI:58608"/>
        <dbReference type="EC" id="2.3.1.51"/>
    </reaction>
</comment>
<keyword evidence="11" id="KW-0594">Phospholipid biosynthesis</keyword>
<comment type="caution">
    <text evidence="13">The sequence shown here is derived from an EMBL/GenBank/DDBJ whole genome shotgun (WGS) entry which is preliminary data.</text>
</comment>
<keyword evidence="9 11" id="KW-0443">Lipid metabolism</keyword>
<evidence type="ECO:0000256" key="4">
    <source>
        <dbReference type="ARBA" id="ARBA00008655"/>
    </source>
</evidence>
<comment type="pathway">
    <text evidence="3">Lipid metabolism.</text>
</comment>
<dbReference type="GO" id="GO:0003841">
    <property type="term" value="F:1-acylglycerol-3-phosphate O-acyltransferase activity"/>
    <property type="evidence" value="ECO:0007669"/>
    <property type="project" value="UniProtKB-UniRule"/>
</dbReference>
<comment type="pathway">
    <text evidence="2">Phospholipid metabolism; CDP-diacylglycerol biosynthesis; CDP-diacylglycerol from sn-glycerol 3-phosphate: step 2/3.</text>
</comment>
<dbReference type="InterPro" id="IPR004552">
    <property type="entry name" value="AGP_acyltrans"/>
</dbReference>
<dbReference type="SUPFAM" id="SSF69593">
    <property type="entry name" value="Glycerol-3-phosphate (1)-acyltransferase"/>
    <property type="match status" value="1"/>
</dbReference>
<comment type="domain">
    <text evidence="11">The HXXXXD motif is essential for acyltransferase activity and may constitute the binding site for the phosphate moiety of the glycerol-3-phosphate.</text>
</comment>
<dbReference type="UniPathway" id="UPA00557">
    <property type="reaction ID" value="UER00613"/>
</dbReference>
<sequence length="270" mass="29886">MTRPTHTVALPVRLWRLTRLSLHVLGGLWQVLTRFQRLPAAQRHAVQRAWSEKLLRTLNIHLRVHGQPPATLYPANTLLVANHVSWLDIFALNSVTLTRFVAKSEIRRWPLIGTLVTRAGTLYIERGNRRDAARINQHMAKAMQDGDCIGLFPEGTTSDGRNLLPFKASLFDAAARAGATVQPVTLRFVNADGSLSQAASYVGDTTLLQSIWRLASARGQVVELHYGQPLSGEQRTRFELCAHAEREIAAGLRLGERAPLRAAEAATVEA</sequence>
<dbReference type="NCBIfam" id="TIGR00530">
    <property type="entry name" value="AGP_acyltrn"/>
    <property type="match status" value="1"/>
</dbReference>
<keyword evidence="7 11" id="KW-0444">Lipid biosynthesis</keyword>
<gene>
    <name evidence="13" type="ORF">DFR34_103128</name>
</gene>
<evidence type="ECO:0000256" key="3">
    <source>
        <dbReference type="ARBA" id="ARBA00005189"/>
    </source>
</evidence>
<comment type="similarity">
    <text evidence="4 11">Belongs to the 1-acyl-sn-glycerol-3-phosphate acyltransferase family.</text>
</comment>
<evidence type="ECO:0000313" key="14">
    <source>
        <dbReference type="Proteomes" id="UP000247555"/>
    </source>
</evidence>
<dbReference type="PANTHER" id="PTHR10434">
    <property type="entry name" value="1-ACYL-SN-GLYCEROL-3-PHOSPHATE ACYLTRANSFERASE"/>
    <property type="match status" value="1"/>
</dbReference>
<dbReference type="EMBL" id="QJKI01000003">
    <property type="protein sequence ID" value="PXX80786.1"/>
    <property type="molecule type" value="Genomic_DNA"/>
</dbReference>
<keyword evidence="10 11" id="KW-0012">Acyltransferase</keyword>
<protein>
    <recommendedName>
        <fullName evidence="6 11">1-acyl-sn-glycerol-3-phosphate acyltransferase</fullName>
        <ecNumber evidence="5 11">2.3.1.51</ecNumber>
    </recommendedName>
</protein>
<dbReference type="SMART" id="SM00563">
    <property type="entry name" value="PlsC"/>
    <property type="match status" value="1"/>
</dbReference>
<evidence type="ECO:0000313" key="13">
    <source>
        <dbReference type="EMBL" id="PXX80786.1"/>
    </source>
</evidence>
<name>A0A318KYQ7_9NEIS</name>
<evidence type="ECO:0000259" key="12">
    <source>
        <dbReference type="SMART" id="SM00563"/>
    </source>
</evidence>
<dbReference type="Proteomes" id="UP000247555">
    <property type="component" value="Unassembled WGS sequence"/>
</dbReference>
<evidence type="ECO:0000256" key="9">
    <source>
        <dbReference type="ARBA" id="ARBA00023098"/>
    </source>
</evidence>
<dbReference type="InterPro" id="IPR002123">
    <property type="entry name" value="Plipid/glycerol_acylTrfase"/>
</dbReference>
<feature type="domain" description="Phospholipid/glycerol acyltransferase" evidence="12">
    <location>
        <begin position="77"/>
        <end position="189"/>
    </location>
</feature>
<keyword evidence="8 11" id="KW-0808">Transferase</keyword>
<evidence type="ECO:0000256" key="2">
    <source>
        <dbReference type="ARBA" id="ARBA00004728"/>
    </source>
</evidence>
<evidence type="ECO:0000256" key="10">
    <source>
        <dbReference type="ARBA" id="ARBA00023315"/>
    </source>
</evidence>
<dbReference type="GO" id="GO:0016024">
    <property type="term" value="P:CDP-diacylglycerol biosynthetic process"/>
    <property type="evidence" value="ECO:0007669"/>
    <property type="project" value="UniProtKB-UniPathway"/>
</dbReference>
<evidence type="ECO:0000256" key="5">
    <source>
        <dbReference type="ARBA" id="ARBA00013211"/>
    </source>
</evidence>
<evidence type="ECO:0000256" key="6">
    <source>
        <dbReference type="ARBA" id="ARBA00016139"/>
    </source>
</evidence>
<dbReference type="GO" id="GO:0006654">
    <property type="term" value="P:phosphatidic acid biosynthetic process"/>
    <property type="evidence" value="ECO:0007669"/>
    <property type="project" value="TreeGrafter"/>
</dbReference>
<evidence type="ECO:0000256" key="11">
    <source>
        <dbReference type="RuleBase" id="RU361267"/>
    </source>
</evidence>
<accession>A0A318KYQ7</accession>
<dbReference type="CDD" id="cd07989">
    <property type="entry name" value="LPLAT_AGPAT-like"/>
    <property type="match status" value="1"/>
</dbReference>
<dbReference type="PANTHER" id="PTHR10434:SF64">
    <property type="entry name" value="1-ACYL-SN-GLYCEROL-3-PHOSPHATE ACYLTRANSFERASE-RELATED"/>
    <property type="match status" value="1"/>
</dbReference>
<dbReference type="RefSeq" id="WP_110389820.1">
    <property type="nucleotide sequence ID" value="NZ_QJKI01000003.1"/>
</dbReference>
<organism evidence="13 14">
    <name type="scientific">Rivihabitans pingtungensis</name>
    <dbReference type="NCBI Taxonomy" id="1054498"/>
    <lineage>
        <taxon>Bacteria</taxon>
        <taxon>Pseudomonadati</taxon>
        <taxon>Pseudomonadota</taxon>
        <taxon>Betaproteobacteria</taxon>
        <taxon>Neisseriales</taxon>
        <taxon>Aquaspirillaceae</taxon>
        <taxon>Rivihabitans</taxon>
    </lineage>
</organism>
<dbReference type="AlphaFoldDB" id="A0A318KYQ7"/>